<evidence type="ECO:0000313" key="3">
    <source>
        <dbReference type="Proteomes" id="UP000555728"/>
    </source>
</evidence>
<protein>
    <submittedName>
        <fullName evidence="2">Flp pilus assembly protein TadG</fullName>
    </submittedName>
</protein>
<name>A0A7W6S2N8_9PROT</name>
<organism evidence="2 3">
    <name type="scientific">Roseospira goensis</name>
    <dbReference type="NCBI Taxonomy" id="391922"/>
    <lineage>
        <taxon>Bacteria</taxon>
        <taxon>Pseudomonadati</taxon>
        <taxon>Pseudomonadota</taxon>
        <taxon>Alphaproteobacteria</taxon>
        <taxon>Rhodospirillales</taxon>
        <taxon>Rhodospirillaceae</taxon>
        <taxon>Roseospira</taxon>
    </lineage>
</organism>
<dbReference type="AlphaFoldDB" id="A0A7W6S2N8"/>
<dbReference type="SUPFAM" id="SSF53300">
    <property type="entry name" value="vWA-like"/>
    <property type="match status" value="1"/>
</dbReference>
<gene>
    <name evidence="2" type="ORF">GGD88_002823</name>
</gene>
<sequence length="460" mass="49845">MMVPLLLALGGAIDFGIAYYIKNRLGHAVDSAALAVGSTVEDAVDVTERAGDFIAANYPAGVMGWVHDVSVTVTNDIVTVAAKASFDTHFLKLFQWDRITVSADAEVIRSIKGLELAMVLDNTGSMRGGNNIGALRIAAEDMVDILFGHETEHPYLYISIVPYAASVNPGPEALGGSTNPPDPSWWPEPGDPHYVPFEWTADGTGQGWKGCVMERTGADLLGDDSATGWTPFVYESGPANDYDPDDMPGTVRYNPTTYQNSGTGPNLGCPSPIIPLTNRKGDLVDVIRGLDAWHRGGTMADLGLAWGRRALSPEAPFTEGKAWDEPRWEKAIVMMTDGENQFYRLDKDKWPPNEPDPSVNSDYSGIGWLSSSNPLIGTNSKSTANDIIDARMALACEDIKAQGIIVYTVTFSSSINQATKDLYRDCASDPAKWFDSPSQEDLKASFRAIAIELSRLRVSQ</sequence>
<dbReference type="Gene3D" id="3.40.50.410">
    <property type="entry name" value="von Willebrand factor, type A domain"/>
    <property type="match status" value="1"/>
</dbReference>
<dbReference type="Proteomes" id="UP000555728">
    <property type="component" value="Unassembled WGS sequence"/>
</dbReference>
<keyword evidence="3" id="KW-1185">Reference proteome</keyword>
<evidence type="ECO:0000259" key="1">
    <source>
        <dbReference type="Pfam" id="PF13400"/>
    </source>
</evidence>
<dbReference type="InterPro" id="IPR028087">
    <property type="entry name" value="Tad_N"/>
</dbReference>
<dbReference type="EMBL" id="JACIGI010000027">
    <property type="protein sequence ID" value="MBB4287079.1"/>
    <property type="molecule type" value="Genomic_DNA"/>
</dbReference>
<dbReference type="InterPro" id="IPR036465">
    <property type="entry name" value="vWFA_dom_sf"/>
</dbReference>
<accession>A0A7W6S2N8</accession>
<reference evidence="2 3" key="1">
    <citation type="submission" date="2020-08" db="EMBL/GenBank/DDBJ databases">
        <title>Genome sequencing of Purple Non-Sulfur Bacteria from various extreme environments.</title>
        <authorList>
            <person name="Mayer M."/>
        </authorList>
    </citation>
    <scope>NUCLEOTIDE SEQUENCE [LARGE SCALE GENOMIC DNA]</scope>
    <source>
        <strain evidence="2 3">JA135</strain>
    </source>
</reference>
<feature type="domain" description="Putative Flp pilus-assembly TadG-like N-terminal" evidence="1">
    <location>
        <begin position="1"/>
        <end position="37"/>
    </location>
</feature>
<proteinExistence type="predicted"/>
<evidence type="ECO:0000313" key="2">
    <source>
        <dbReference type="EMBL" id="MBB4287079.1"/>
    </source>
</evidence>
<dbReference type="Pfam" id="PF13400">
    <property type="entry name" value="Tad"/>
    <property type="match status" value="1"/>
</dbReference>
<comment type="caution">
    <text evidence="2">The sequence shown here is derived from an EMBL/GenBank/DDBJ whole genome shotgun (WGS) entry which is preliminary data.</text>
</comment>